<sequence>MEKASLIVDNNSSFRISYSHDNVPDIVRKVDGEMCSISVKRVKGASYAGEMYLSNAVKVGKKNAVTYYSKQLVKAMDLIPHVPPSFKLPKVVIVDKTETSPNVVAGYIREENTLFVRVDLRTDDDIVAFQSLVPGELVAAYNPLSTIVHELAHWYQWEDVAKRYPGLGRQALAQIIFDESADLVDELEGKGYNIRGKISRYANDNRYTKPMETFAEKFTKDVLELGWEE</sequence>
<reference evidence="1 2" key="1">
    <citation type="submission" date="2020-07" db="EMBL/GenBank/DDBJ databases">
        <title>MOT database genomes.</title>
        <authorList>
            <person name="Joseph S."/>
            <person name="Aduse-Opoku J."/>
            <person name="Hashim A."/>
            <person name="Wade W."/>
            <person name="Curtis M."/>
        </authorList>
    </citation>
    <scope>NUCLEOTIDE SEQUENCE [LARGE SCALE GENOMIC DNA]</scope>
    <source>
        <strain evidence="1 2">STR</strain>
    </source>
</reference>
<dbReference type="AlphaFoldDB" id="A0A7Z0M663"/>
<evidence type="ECO:0000313" key="1">
    <source>
        <dbReference type="EMBL" id="NYS96446.1"/>
    </source>
</evidence>
<evidence type="ECO:0000313" key="2">
    <source>
        <dbReference type="Proteomes" id="UP000589521"/>
    </source>
</evidence>
<dbReference type="RefSeq" id="WP_179925180.1">
    <property type="nucleotide sequence ID" value="NZ_CATKDJ010000211.1"/>
</dbReference>
<gene>
    <name evidence="1" type="ORF">HZY94_04525</name>
</gene>
<dbReference type="Proteomes" id="UP000589521">
    <property type="component" value="Unassembled WGS sequence"/>
</dbReference>
<accession>A0A7Z0M663</accession>
<organism evidence="1 2">
    <name type="scientific">Streptococcus danieliae</name>
    <dbReference type="NCBI Taxonomy" id="747656"/>
    <lineage>
        <taxon>Bacteria</taxon>
        <taxon>Bacillati</taxon>
        <taxon>Bacillota</taxon>
        <taxon>Bacilli</taxon>
        <taxon>Lactobacillales</taxon>
        <taxon>Streptococcaceae</taxon>
        <taxon>Streptococcus</taxon>
    </lineage>
</organism>
<proteinExistence type="predicted"/>
<name>A0A7Z0M663_9STRE</name>
<comment type="caution">
    <text evidence="1">The sequence shown here is derived from an EMBL/GenBank/DDBJ whole genome shotgun (WGS) entry which is preliminary data.</text>
</comment>
<protein>
    <submittedName>
        <fullName evidence="1">Uncharacterized protein</fullName>
    </submittedName>
</protein>
<dbReference type="EMBL" id="JACBXX010000112">
    <property type="protein sequence ID" value="NYS96446.1"/>
    <property type="molecule type" value="Genomic_DNA"/>
</dbReference>